<comment type="caution">
    <text evidence="1">The sequence shown here is derived from an EMBL/GenBank/DDBJ whole genome shotgun (WGS) entry which is preliminary data.</text>
</comment>
<accession>A0A7Y7YIB9</accession>
<dbReference type="Proteomes" id="UP000520592">
    <property type="component" value="Unassembled WGS sequence"/>
</dbReference>
<name>A0A7Y7YIB9_9PSED</name>
<dbReference type="EMBL" id="JACAQD010000045">
    <property type="protein sequence ID" value="NWC36685.1"/>
    <property type="molecule type" value="Genomic_DNA"/>
</dbReference>
<organism evidence="1 2">
    <name type="scientific">Pseudomonas gingeri</name>
    <dbReference type="NCBI Taxonomy" id="117681"/>
    <lineage>
        <taxon>Bacteria</taxon>
        <taxon>Pseudomonadati</taxon>
        <taxon>Pseudomonadota</taxon>
        <taxon>Gammaproteobacteria</taxon>
        <taxon>Pseudomonadales</taxon>
        <taxon>Pseudomonadaceae</taxon>
        <taxon>Pseudomonas</taxon>
    </lineage>
</organism>
<protein>
    <submittedName>
        <fullName evidence="1">Uncharacterized protein</fullName>
    </submittedName>
</protein>
<gene>
    <name evidence="1" type="ORF">HX876_30450</name>
</gene>
<proteinExistence type="predicted"/>
<evidence type="ECO:0000313" key="2">
    <source>
        <dbReference type="Proteomes" id="UP000520592"/>
    </source>
</evidence>
<reference evidence="1 2" key="1">
    <citation type="submission" date="2020-04" db="EMBL/GenBank/DDBJ databases">
        <title>Molecular characterization of pseudomonads from Agaricus bisporus reveal novel blotch 2 pathogens in Western Europe.</title>
        <authorList>
            <person name="Taparia T."/>
            <person name="Krijger M."/>
            <person name="Haynes E."/>
            <person name="Elpinstone J.G."/>
            <person name="Noble R."/>
            <person name="Van Der Wolf J."/>
        </authorList>
    </citation>
    <scope>NUCLEOTIDE SEQUENCE [LARGE SCALE GENOMIC DNA]</scope>
    <source>
        <strain evidence="1 2">IPO3737</strain>
    </source>
</reference>
<dbReference type="RefSeq" id="WP_016978925.1">
    <property type="nucleotide sequence ID" value="NZ_JACAPS010000040.1"/>
</dbReference>
<evidence type="ECO:0000313" key="1">
    <source>
        <dbReference type="EMBL" id="NWC36685.1"/>
    </source>
</evidence>
<dbReference type="AlphaFoldDB" id="A0A7Y7YIB9"/>
<sequence>MFLINLSEAFLSDEEYGSVDHTVRPAKPWMARKQLMGRASCALKTEKPASTLVEMLSNLFFENTDAFRRTFDFATFCGKLIEVLRE</sequence>